<protein>
    <submittedName>
        <fullName evidence="2">Uncharacterized protein</fullName>
    </submittedName>
</protein>
<dbReference type="Proteomes" id="UP001604336">
    <property type="component" value="Unassembled WGS sequence"/>
</dbReference>
<feature type="region of interest" description="Disordered" evidence="1">
    <location>
        <begin position="75"/>
        <end position="132"/>
    </location>
</feature>
<dbReference type="PANTHER" id="PTHR47292">
    <property type="entry name" value="TRANSCRIPTION ELONGATION FACTOR (TFIIS) FAMILY PROTEIN-RELATED"/>
    <property type="match status" value="1"/>
</dbReference>
<feature type="region of interest" description="Disordered" evidence="1">
    <location>
        <begin position="1"/>
        <end position="33"/>
    </location>
</feature>
<evidence type="ECO:0000256" key="1">
    <source>
        <dbReference type="SAM" id="MobiDB-lite"/>
    </source>
</evidence>
<dbReference type="PANTHER" id="PTHR47292:SF1">
    <property type="entry name" value="TRANSCRIPTION ELONGATION FACTOR (TFIIS) FAMILY PROTEIN"/>
    <property type="match status" value="1"/>
</dbReference>
<dbReference type="AlphaFoldDB" id="A0ABD1Q1A8"/>
<reference evidence="3" key="1">
    <citation type="submission" date="2024-07" db="EMBL/GenBank/DDBJ databases">
        <title>Two chromosome-level genome assemblies of Korean endemic species Abeliophyllum distichum and Forsythia ovata (Oleaceae).</title>
        <authorList>
            <person name="Jang H."/>
        </authorList>
    </citation>
    <scope>NUCLEOTIDE SEQUENCE [LARGE SCALE GENOMIC DNA]</scope>
</reference>
<evidence type="ECO:0000313" key="3">
    <source>
        <dbReference type="Proteomes" id="UP001604336"/>
    </source>
</evidence>
<dbReference type="EMBL" id="JBFOLK010000012">
    <property type="protein sequence ID" value="KAL2469649.1"/>
    <property type="molecule type" value="Genomic_DNA"/>
</dbReference>
<feature type="compositionally biased region" description="Acidic residues" evidence="1">
    <location>
        <begin position="119"/>
        <end position="129"/>
    </location>
</feature>
<name>A0ABD1Q1A8_9LAMI</name>
<accession>A0ABD1Q1A8</accession>
<comment type="caution">
    <text evidence="2">The sequence shown here is derived from an EMBL/GenBank/DDBJ whole genome shotgun (WGS) entry which is preliminary data.</text>
</comment>
<proteinExistence type="predicted"/>
<organism evidence="2 3">
    <name type="scientific">Abeliophyllum distichum</name>
    <dbReference type="NCBI Taxonomy" id="126358"/>
    <lineage>
        <taxon>Eukaryota</taxon>
        <taxon>Viridiplantae</taxon>
        <taxon>Streptophyta</taxon>
        <taxon>Embryophyta</taxon>
        <taxon>Tracheophyta</taxon>
        <taxon>Spermatophyta</taxon>
        <taxon>Magnoliopsida</taxon>
        <taxon>eudicotyledons</taxon>
        <taxon>Gunneridae</taxon>
        <taxon>Pentapetalae</taxon>
        <taxon>asterids</taxon>
        <taxon>lamiids</taxon>
        <taxon>Lamiales</taxon>
        <taxon>Oleaceae</taxon>
        <taxon>Forsythieae</taxon>
        <taxon>Abeliophyllum</taxon>
    </lineage>
</organism>
<sequence>MIRKAVVAQLSSDEEDDDEDIDRDQKGRSKKKMKIQINAIPRLEWLELALRSSDDQESHETKAFIVEIIDEKETEASDGLNEDTREKTTEVIVKMNPKNRKQSCSSSEKAPEGRGCENLDVEPIDDTQDAETSQVSEVAQEEANMVRGLCNFDLNQEVYSQDTHLPGNQISTTIALRSDFSLFKGQ</sequence>
<keyword evidence="3" id="KW-1185">Reference proteome</keyword>
<evidence type="ECO:0000313" key="2">
    <source>
        <dbReference type="EMBL" id="KAL2469649.1"/>
    </source>
</evidence>
<feature type="compositionally biased region" description="Acidic residues" evidence="1">
    <location>
        <begin position="12"/>
        <end position="22"/>
    </location>
</feature>
<gene>
    <name evidence="2" type="ORF">Adt_37785</name>
</gene>